<evidence type="ECO:0000313" key="1">
    <source>
        <dbReference type="EMBL" id="MDZ5711616.1"/>
    </source>
</evidence>
<protein>
    <submittedName>
        <fullName evidence="1">Uncharacterized protein</fullName>
    </submittedName>
</protein>
<dbReference type="RefSeq" id="WP_322420633.1">
    <property type="nucleotide sequence ID" value="NZ_JAXQNN010000002.1"/>
</dbReference>
<evidence type="ECO:0000313" key="2">
    <source>
        <dbReference type="Proteomes" id="UP001292084"/>
    </source>
</evidence>
<proteinExistence type="predicted"/>
<sequence>MNEFKEFVLNRIVELHVGLFYKNKYNYNDVADLMLRISHLNEIKTLQKLVHEHPDWDTEVCSTLVALKVREQTSLHI</sequence>
<organism evidence="1 2">
    <name type="scientific">Jeotgalibacillus haloalkalitolerans</name>
    <dbReference type="NCBI Taxonomy" id="3104292"/>
    <lineage>
        <taxon>Bacteria</taxon>
        <taxon>Bacillati</taxon>
        <taxon>Bacillota</taxon>
        <taxon>Bacilli</taxon>
        <taxon>Bacillales</taxon>
        <taxon>Caryophanaceae</taxon>
        <taxon>Jeotgalibacillus</taxon>
    </lineage>
</organism>
<comment type="caution">
    <text evidence="1">The sequence shown here is derived from an EMBL/GenBank/DDBJ whole genome shotgun (WGS) entry which is preliminary data.</text>
</comment>
<name>A0ABU5KLJ6_9BACL</name>
<gene>
    <name evidence="1" type="ORF">UFB30_05230</name>
</gene>
<dbReference type="EMBL" id="JAXQNN010000002">
    <property type="protein sequence ID" value="MDZ5711616.1"/>
    <property type="molecule type" value="Genomic_DNA"/>
</dbReference>
<reference evidence="1 2" key="1">
    <citation type="submission" date="2023-12" db="EMBL/GenBank/DDBJ databases">
        <title>Jeotgalibacillus haloalkaliphilus sp. nov., a novel salt-tolerant bacteria, isolated from the estuary of the Fenhe River into the Yellow River.</title>
        <authorList>
            <person name="Li Y."/>
        </authorList>
    </citation>
    <scope>NUCLEOTIDE SEQUENCE [LARGE SCALE GENOMIC DNA]</scope>
    <source>
        <strain evidence="1 2">HH7-29</strain>
    </source>
</reference>
<accession>A0ABU5KLJ6</accession>
<dbReference type="Proteomes" id="UP001292084">
    <property type="component" value="Unassembled WGS sequence"/>
</dbReference>
<keyword evidence="2" id="KW-1185">Reference proteome</keyword>